<comment type="caution">
    <text evidence="1">The sequence shown here is derived from an EMBL/GenBank/DDBJ whole genome shotgun (WGS) entry which is preliminary data.</text>
</comment>
<protein>
    <submittedName>
        <fullName evidence="1">Uncharacterized protein</fullName>
    </submittedName>
</protein>
<evidence type="ECO:0000313" key="1">
    <source>
        <dbReference type="EMBL" id="GAB56555.1"/>
    </source>
</evidence>
<dbReference type="EMBL" id="BAET01000030">
    <property type="protein sequence ID" value="GAB56555.1"/>
    <property type="molecule type" value="Genomic_DNA"/>
</dbReference>
<proteinExistence type="predicted"/>
<dbReference type="AlphaFoldDB" id="H5TE28"/>
<name>H5TE28_9ALTE</name>
<dbReference type="Proteomes" id="UP000053586">
    <property type="component" value="Unassembled WGS sequence"/>
</dbReference>
<reference evidence="1 2" key="1">
    <citation type="journal article" date="2012" name="J. Bacteriol.">
        <title>Genome sequence of proteorhodopsin-containing sea ice bacterium Glaciecola punicea ACAM 611T.</title>
        <authorList>
            <person name="Qin Q.-L."/>
            <person name="Xie B.-B."/>
            <person name="Shu Y.-L."/>
            <person name="Rong J.-C."/>
            <person name="Zhao D.-L."/>
            <person name="Zhang X.-Y."/>
            <person name="Chen X.-L."/>
            <person name="Zhou B.-C."/>
            <person name="Zhanga Y.-Z."/>
        </authorList>
    </citation>
    <scope>NUCLEOTIDE SEQUENCE [LARGE SCALE GENOMIC DNA]</scope>
    <source>
        <strain evidence="1 2">ACAM 611</strain>
    </source>
</reference>
<gene>
    <name evidence="1" type="ORF">GPUN_2440</name>
</gene>
<accession>H5TE28</accession>
<keyword evidence="2" id="KW-1185">Reference proteome</keyword>
<organism evidence="1 2">
    <name type="scientific">Glaciecola punicea ACAM 611</name>
    <dbReference type="NCBI Taxonomy" id="1121923"/>
    <lineage>
        <taxon>Bacteria</taxon>
        <taxon>Pseudomonadati</taxon>
        <taxon>Pseudomonadota</taxon>
        <taxon>Gammaproteobacteria</taxon>
        <taxon>Alteromonadales</taxon>
        <taxon>Alteromonadaceae</taxon>
        <taxon>Glaciecola</taxon>
    </lineage>
</organism>
<evidence type="ECO:0000313" key="2">
    <source>
        <dbReference type="Proteomes" id="UP000053586"/>
    </source>
</evidence>
<sequence length="42" mass="5053">MISKSDNMCAGLIKPARRHEHNFIYTNFTDIALHKMLTFHYW</sequence>
<reference evidence="1 2" key="2">
    <citation type="journal article" date="2017" name="Antonie Van Leeuwenhoek">
        <title>Rhizobium rhizosphaerae sp. nov., a novel species isolated from rice rhizosphere.</title>
        <authorList>
            <person name="Zhao J.J."/>
            <person name="Zhang J."/>
            <person name="Zhang R.J."/>
            <person name="Zhang C.W."/>
            <person name="Yin H.Q."/>
            <person name="Zhang X.X."/>
        </authorList>
    </citation>
    <scope>NUCLEOTIDE SEQUENCE [LARGE SCALE GENOMIC DNA]</scope>
    <source>
        <strain evidence="1 2">ACAM 611</strain>
    </source>
</reference>